<feature type="domain" description="FMN-dependent dehydrogenase" evidence="4">
    <location>
        <begin position="21"/>
        <end position="111"/>
    </location>
</feature>
<dbReference type="InterPro" id="IPR013785">
    <property type="entry name" value="Aldolase_TIM"/>
</dbReference>
<proteinExistence type="predicted"/>
<dbReference type="GO" id="GO:0016491">
    <property type="term" value="F:oxidoreductase activity"/>
    <property type="evidence" value="ECO:0007669"/>
    <property type="project" value="InterPro"/>
</dbReference>
<dbReference type="InterPro" id="IPR000262">
    <property type="entry name" value="FMN-dep_DH"/>
</dbReference>
<accession>A0A182YIR3</accession>
<organism evidence="5 6">
    <name type="scientific">Anopheles stephensi</name>
    <name type="common">Indo-Pakistan malaria mosquito</name>
    <dbReference type="NCBI Taxonomy" id="30069"/>
    <lineage>
        <taxon>Eukaryota</taxon>
        <taxon>Metazoa</taxon>
        <taxon>Ecdysozoa</taxon>
        <taxon>Arthropoda</taxon>
        <taxon>Hexapoda</taxon>
        <taxon>Insecta</taxon>
        <taxon>Pterygota</taxon>
        <taxon>Neoptera</taxon>
        <taxon>Endopterygota</taxon>
        <taxon>Diptera</taxon>
        <taxon>Nematocera</taxon>
        <taxon>Culicoidea</taxon>
        <taxon>Culicidae</taxon>
        <taxon>Anophelinae</taxon>
        <taxon>Anopheles</taxon>
    </lineage>
</organism>
<dbReference type="VEuPathDB" id="VectorBase:ASTEI08349"/>
<protein>
    <recommendedName>
        <fullName evidence="4">FMN-dependent dehydrogenase domain-containing protein</fullName>
    </recommendedName>
</protein>
<dbReference type="Gene3D" id="3.20.20.70">
    <property type="entry name" value="Aldolase class I"/>
    <property type="match status" value="1"/>
</dbReference>
<dbReference type="SUPFAM" id="SSF51395">
    <property type="entry name" value="FMN-linked oxidoreductases"/>
    <property type="match status" value="1"/>
</dbReference>
<dbReference type="EnsemblMetazoa" id="ASTEI08349-RA">
    <property type="protein sequence ID" value="ASTEI08349-PA"/>
    <property type="gene ID" value="ASTEI08349"/>
</dbReference>
<dbReference type="Pfam" id="PF01070">
    <property type="entry name" value="FMN_dh"/>
    <property type="match status" value="2"/>
</dbReference>
<dbReference type="OMA" id="HQSTERW"/>
<feature type="domain" description="FMN-dependent dehydrogenase" evidence="4">
    <location>
        <begin position="208"/>
        <end position="278"/>
    </location>
</feature>
<evidence type="ECO:0000256" key="2">
    <source>
        <dbReference type="ARBA" id="ARBA00022630"/>
    </source>
</evidence>
<evidence type="ECO:0000256" key="3">
    <source>
        <dbReference type="ARBA" id="ARBA00022643"/>
    </source>
</evidence>
<keyword evidence="2" id="KW-0285">Flavoprotein</keyword>
<reference evidence="6" key="1">
    <citation type="journal article" date="2014" name="Genome Biol.">
        <title>Genome analysis of a major urban malaria vector mosquito, Anopheles stephensi.</title>
        <authorList>
            <person name="Jiang X."/>
            <person name="Peery A."/>
            <person name="Hall A.B."/>
            <person name="Sharma A."/>
            <person name="Chen X.G."/>
            <person name="Waterhouse R.M."/>
            <person name="Komissarov A."/>
            <person name="Riehle M.M."/>
            <person name="Shouche Y."/>
            <person name="Sharakhova M.V."/>
            <person name="Lawson D."/>
            <person name="Pakpour N."/>
            <person name="Arensburger P."/>
            <person name="Davidson V.L."/>
            <person name="Eiglmeier K."/>
            <person name="Emrich S."/>
            <person name="George P."/>
            <person name="Kennedy R.C."/>
            <person name="Mane S.P."/>
            <person name="Maslen G."/>
            <person name="Oringanje C."/>
            <person name="Qi Y."/>
            <person name="Settlage R."/>
            <person name="Tojo M."/>
            <person name="Tubio J.M."/>
            <person name="Unger M.F."/>
            <person name="Wang B."/>
            <person name="Vernick K.D."/>
            <person name="Ribeiro J.M."/>
            <person name="James A.A."/>
            <person name="Michel K."/>
            <person name="Riehle M.A."/>
            <person name="Luckhart S."/>
            <person name="Sharakhov I.V."/>
            <person name="Tu Z."/>
        </authorList>
    </citation>
    <scope>NUCLEOTIDE SEQUENCE [LARGE SCALE GENOMIC DNA]</scope>
    <source>
        <strain evidence="6">Indian</strain>
    </source>
</reference>
<dbReference type="AlphaFoldDB" id="A0A182YIR3"/>
<evidence type="ECO:0000256" key="1">
    <source>
        <dbReference type="ARBA" id="ARBA00001917"/>
    </source>
</evidence>
<dbReference type="PANTHER" id="PTHR10578:SF107">
    <property type="entry name" value="2-HYDROXYACID OXIDASE 1"/>
    <property type="match status" value="1"/>
</dbReference>
<dbReference type="PANTHER" id="PTHR10578">
    <property type="entry name" value="S -2-HYDROXY-ACID OXIDASE-RELATED"/>
    <property type="match status" value="1"/>
</dbReference>
<keyword evidence="6" id="KW-1185">Reference proteome</keyword>
<dbReference type="Proteomes" id="UP000076408">
    <property type="component" value="Unassembled WGS sequence"/>
</dbReference>
<evidence type="ECO:0000259" key="4">
    <source>
        <dbReference type="Pfam" id="PF01070"/>
    </source>
</evidence>
<reference evidence="5" key="2">
    <citation type="submission" date="2020-05" db="UniProtKB">
        <authorList>
            <consortium name="EnsemblMetazoa"/>
        </authorList>
    </citation>
    <scope>IDENTIFICATION</scope>
    <source>
        <strain evidence="5">Indian</strain>
    </source>
</reference>
<evidence type="ECO:0000313" key="5">
    <source>
        <dbReference type="EnsemblMetazoa" id="ASTEI08349-PA"/>
    </source>
</evidence>
<comment type="cofactor">
    <cofactor evidence="1">
        <name>FMN</name>
        <dbReference type="ChEBI" id="CHEBI:58210"/>
    </cofactor>
</comment>
<dbReference type="STRING" id="30069.A0A182YIR3"/>
<sequence>MDRNRFPFAAPIENIPQSDLLPLVIGPLSITNAVLQQHPSAYLTAAKVADRFRIPYLHTVRSPLSVNAFDGDEFDPTMVRWLQVFPFVDESALRALVKRAESCGFSAFVLSFIDPFDSVASIFDDHRNVYRNFESAPLDLGGLRSSNVKSLLEQKQFVPSTIQAVRSFTEKAIIAHIPITQRELIFEAMREDVDAVCVVIDEYMPFASFIDAIQAIQRSAAKKIPIYADGSSFTEEEVVRLIAHGVERVMIDQPVVWGLTIDGFEGIANVVNIYKTNLFNARCKGLFSDIFSRAGT</sequence>
<keyword evidence="3" id="KW-0288">FMN</keyword>
<name>A0A182YIR3_ANOST</name>
<evidence type="ECO:0000313" key="6">
    <source>
        <dbReference type="Proteomes" id="UP000076408"/>
    </source>
</evidence>
<dbReference type="VEuPathDB" id="VectorBase:ASTE001530"/>